<reference evidence="3" key="2">
    <citation type="journal article" date="2024" name="Toxins">
        <title>Genome Sequence Analysis of Native Xenorhabdus Strains Isolated from Entomopathogenic Nematodes in Argentina.</title>
        <authorList>
            <person name="Palma L."/>
            <person name="Frizzo L."/>
            <person name="Kaiser S."/>
            <person name="Berry C."/>
            <person name="Caballero P."/>
            <person name="Bode H.B."/>
            <person name="Del Valle E.E."/>
        </authorList>
    </citation>
    <scope>NUCLEOTIDE SEQUENCE</scope>
    <source>
        <strain evidence="3">M</strain>
    </source>
</reference>
<keyword evidence="2" id="KW-0732">Signal</keyword>
<comment type="caution">
    <text evidence="3">The sequence shown here is derived from an EMBL/GenBank/DDBJ whole genome shotgun (WGS) entry which is preliminary data.</text>
</comment>
<protein>
    <submittedName>
        <fullName evidence="3">DUF1090 family protein</fullName>
    </submittedName>
</protein>
<feature type="signal peptide" evidence="2">
    <location>
        <begin position="1"/>
        <end position="21"/>
    </location>
</feature>
<feature type="compositionally biased region" description="Basic residues" evidence="1">
    <location>
        <begin position="91"/>
        <end position="119"/>
    </location>
</feature>
<dbReference type="InterPro" id="IPR009468">
    <property type="entry name" value="DUF1090"/>
</dbReference>
<evidence type="ECO:0000313" key="3">
    <source>
        <dbReference type="EMBL" id="MBD2801753.1"/>
    </source>
</evidence>
<evidence type="ECO:0000256" key="1">
    <source>
        <dbReference type="SAM" id="MobiDB-lite"/>
    </source>
</evidence>
<feature type="region of interest" description="Disordered" evidence="1">
    <location>
        <begin position="77"/>
        <end position="119"/>
    </location>
</feature>
<dbReference type="EMBL" id="JACXBF010000384">
    <property type="protein sequence ID" value="MBD2801753.1"/>
    <property type="molecule type" value="Genomic_DNA"/>
</dbReference>
<dbReference type="RefSeq" id="WP_323852564.1">
    <property type="nucleotide sequence ID" value="NZ_JACXBC010000024.1"/>
</dbReference>
<reference evidence="3" key="1">
    <citation type="submission" date="2020-09" db="EMBL/GenBank/DDBJ databases">
        <authorList>
            <person name="Palma L."/>
            <person name="Caballero P."/>
            <person name="Berry C."/>
            <person name="Del Valle E."/>
        </authorList>
    </citation>
    <scope>NUCLEOTIDE SEQUENCE</scope>
    <source>
        <strain evidence="3">M</strain>
    </source>
</reference>
<evidence type="ECO:0000256" key="2">
    <source>
        <dbReference type="SAM" id="SignalP"/>
    </source>
</evidence>
<dbReference type="AlphaFoldDB" id="A0AAW3YZR8"/>
<dbReference type="Proteomes" id="UP001193920">
    <property type="component" value="Unassembled WGS sequence"/>
</dbReference>
<accession>A0AAW3YZR8</accession>
<feature type="chain" id="PRO_5043711214" evidence="2">
    <location>
        <begin position="22"/>
        <end position="119"/>
    </location>
</feature>
<sequence>MMSKTVLLSVLTVFSMSVAYANQDNSGCEIKRKTLEKQLEYAKADKDNHMVAGLTRTLKTIKILCYPEKHWQTQINNTETVKHDMAASAPPKKKKKNKKTNRQRRFTVPKQPTKKRTPE</sequence>
<gene>
    <name evidence="3" type="ORF">ID854_15190</name>
</gene>
<proteinExistence type="predicted"/>
<organism evidence="3">
    <name type="scientific">Xenorhabdus szentirmaii</name>
    <dbReference type="NCBI Taxonomy" id="290112"/>
    <lineage>
        <taxon>Bacteria</taxon>
        <taxon>Pseudomonadati</taxon>
        <taxon>Pseudomonadota</taxon>
        <taxon>Gammaproteobacteria</taxon>
        <taxon>Enterobacterales</taxon>
        <taxon>Morganellaceae</taxon>
        <taxon>Xenorhabdus</taxon>
    </lineage>
</organism>
<dbReference type="Pfam" id="PF06476">
    <property type="entry name" value="DUF1090"/>
    <property type="match status" value="1"/>
</dbReference>
<name>A0AAW3YZR8_9GAMM</name>